<comment type="caution">
    <text evidence="1">The sequence shown here is derived from an EMBL/GenBank/DDBJ whole genome shotgun (WGS) entry which is preliminary data.</text>
</comment>
<protein>
    <submittedName>
        <fullName evidence="1">Precursor of CEP4</fullName>
    </submittedName>
</protein>
<organism evidence="1 2">
    <name type="scientific">Camellia lanceoleosa</name>
    <dbReference type="NCBI Taxonomy" id="1840588"/>
    <lineage>
        <taxon>Eukaryota</taxon>
        <taxon>Viridiplantae</taxon>
        <taxon>Streptophyta</taxon>
        <taxon>Embryophyta</taxon>
        <taxon>Tracheophyta</taxon>
        <taxon>Spermatophyta</taxon>
        <taxon>Magnoliopsida</taxon>
        <taxon>eudicotyledons</taxon>
        <taxon>Gunneridae</taxon>
        <taxon>Pentapetalae</taxon>
        <taxon>asterids</taxon>
        <taxon>Ericales</taxon>
        <taxon>Theaceae</taxon>
        <taxon>Camellia</taxon>
    </lineage>
</organism>
<reference evidence="1 2" key="1">
    <citation type="journal article" date="2022" name="Plant J.">
        <title>Chromosome-level genome of Camellia lanceoleosa provides a valuable resource for understanding genome evolution and self-incompatibility.</title>
        <authorList>
            <person name="Gong W."/>
            <person name="Xiao S."/>
            <person name="Wang L."/>
            <person name="Liao Z."/>
            <person name="Chang Y."/>
            <person name="Mo W."/>
            <person name="Hu G."/>
            <person name="Li W."/>
            <person name="Zhao G."/>
            <person name="Zhu H."/>
            <person name="Hu X."/>
            <person name="Ji K."/>
            <person name="Xiang X."/>
            <person name="Song Q."/>
            <person name="Yuan D."/>
            <person name="Jin S."/>
            <person name="Zhang L."/>
        </authorList>
    </citation>
    <scope>NUCLEOTIDE SEQUENCE [LARGE SCALE GENOMIC DNA]</scope>
    <source>
        <strain evidence="1">SQ_2022a</strain>
    </source>
</reference>
<name>A0ACC0G2R0_9ERIC</name>
<keyword evidence="2" id="KW-1185">Reference proteome</keyword>
<evidence type="ECO:0000313" key="2">
    <source>
        <dbReference type="Proteomes" id="UP001060215"/>
    </source>
</evidence>
<sequence>MASHHRIHVLALYIIFLLLQTHFDMISASRQPKIHPPILSPGSLSRPKPPSTIGGFSSNRYKKDEIEAYRPTCPGNSPGIGHRDPPPRVP</sequence>
<evidence type="ECO:0000313" key="1">
    <source>
        <dbReference type="EMBL" id="KAI7995381.1"/>
    </source>
</evidence>
<dbReference type="Proteomes" id="UP001060215">
    <property type="component" value="Chromosome 12"/>
</dbReference>
<accession>A0ACC0G2R0</accession>
<dbReference type="EMBL" id="CM045769">
    <property type="protein sequence ID" value="KAI7995381.1"/>
    <property type="molecule type" value="Genomic_DNA"/>
</dbReference>
<proteinExistence type="predicted"/>
<gene>
    <name evidence="1" type="ORF">LOK49_LG11G01878</name>
</gene>